<gene>
    <name evidence="2" type="ORF">F1189_29215</name>
</gene>
<dbReference type="InterPro" id="IPR036388">
    <property type="entry name" value="WH-like_DNA-bd_sf"/>
</dbReference>
<dbReference type="Pfam" id="PF17778">
    <property type="entry name" value="WHD_BLACT"/>
    <property type="match status" value="1"/>
</dbReference>
<dbReference type="PANTHER" id="PTHR23131">
    <property type="entry name" value="ENDORIBONUCLEASE LACTB2"/>
    <property type="match status" value="1"/>
</dbReference>
<evidence type="ECO:0000313" key="2">
    <source>
        <dbReference type="EMBL" id="KAA5608411.1"/>
    </source>
</evidence>
<dbReference type="Gene3D" id="1.10.10.10">
    <property type="entry name" value="Winged helix-like DNA-binding domain superfamily/Winged helix DNA-binding domain"/>
    <property type="match status" value="1"/>
</dbReference>
<dbReference type="InterPro" id="IPR050662">
    <property type="entry name" value="Sec-metab_biosynth-thioest"/>
</dbReference>
<dbReference type="SUPFAM" id="SSF56281">
    <property type="entry name" value="Metallo-hydrolase/oxidoreductase"/>
    <property type="match status" value="1"/>
</dbReference>
<feature type="domain" description="Metallo-beta-lactamase" evidence="1">
    <location>
        <begin position="36"/>
        <end position="189"/>
    </location>
</feature>
<protein>
    <submittedName>
        <fullName evidence="2">MBL fold metallo-hydrolase</fullName>
    </submittedName>
</protein>
<dbReference type="PANTHER" id="PTHR23131:SF0">
    <property type="entry name" value="ENDORIBONUCLEASE LACTB2"/>
    <property type="match status" value="1"/>
</dbReference>
<evidence type="ECO:0000259" key="1">
    <source>
        <dbReference type="SMART" id="SM00849"/>
    </source>
</evidence>
<sequence>MGFLTEPEPARGVPLPAAPGVVRLVADNPGPMTGHGTNTWLIEDDGITVLDPGPDDARHVQAILRATSGRVRRILVSHTHRDHIGAVPALAAATGAPVHGFHRPQDPGFVPDVALDDGDMAGAWRALHTPGHAGDHLCFARADGVILTADHVMTWSTSVVSPPEGDMAAYVASLRRLIAREDRLLLPGHGPPLAGPATYLRELLDHRLRREAAILAAISAGSQSLNEIVECVYVPLNPDLRPAAGRNVLAHLLKLQQEGRARPDGTGWRAA</sequence>
<proteinExistence type="predicted"/>
<keyword evidence="2" id="KW-0378">Hydrolase</keyword>
<accession>A0A5M6IJH1</accession>
<dbReference type="Gene3D" id="3.60.15.10">
    <property type="entry name" value="Ribonuclease Z/Hydroxyacylglutathione hydrolase-like"/>
    <property type="match status" value="1"/>
</dbReference>
<dbReference type="RefSeq" id="WP_150045401.1">
    <property type="nucleotide sequence ID" value="NZ_OW485601.1"/>
</dbReference>
<dbReference type="AlphaFoldDB" id="A0A5M6IJH1"/>
<dbReference type="CDD" id="cd16278">
    <property type="entry name" value="metallo-hydrolase-like_MBL-fold"/>
    <property type="match status" value="1"/>
</dbReference>
<dbReference type="Proteomes" id="UP000325255">
    <property type="component" value="Unassembled WGS sequence"/>
</dbReference>
<dbReference type="Pfam" id="PF00753">
    <property type="entry name" value="Lactamase_B"/>
    <property type="match status" value="1"/>
</dbReference>
<dbReference type="EMBL" id="VWPK01000084">
    <property type="protein sequence ID" value="KAA5608411.1"/>
    <property type="molecule type" value="Genomic_DNA"/>
</dbReference>
<keyword evidence="3" id="KW-1185">Reference proteome</keyword>
<dbReference type="InterPro" id="IPR001279">
    <property type="entry name" value="Metallo-B-lactamas"/>
</dbReference>
<evidence type="ECO:0000313" key="3">
    <source>
        <dbReference type="Proteomes" id="UP000325255"/>
    </source>
</evidence>
<reference evidence="2 3" key="1">
    <citation type="submission" date="2019-09" db="EMBL/GenBank/DDBJ databases">
        <title>Genome sequence of Rhodovastum atsumiense, a diverse member of the Acetobacteraceae family of non-sulfur purple photosynthetic bacteria.</title>
        <authorList>
            <person name="Meyer T."/>
            <person name="Kyndt J."/>
        </authorList>
    </citation>
    <scope>NUCLEOTIDE SEQUENCE [LARGE SCALE GENOMIC DNA]</scope>
    <source>
        <strain evidence="2 3">DSM 21279</strain>
    </source>
</reference>
<dbReference type="InterPro" id="IPR041516">
    <property type="entry name" value="LACTB2_WH"/>
</dbReference>
<name>A0A5M6IJH1_9PROT</name>
<comment type="caution">
    <text evidence="2">The sequence shown here is derived from an EMBL/GenBank/DDBJ whole genome shotgun (WGS) entry which is preliminary data.</text>
</comment>
<dbReference type="GO" id="GO:0016787">
    <property type="term" value="F:hydrolase activity"/>
    <property type="evidence" value="ECO:0007669"/>
    <property type="project" value="UniProtKB-KW"/>
</dbReference>
<dbReference type="InterPro" id="IPR036866">
    <property type="entry name" value="RibonucZ/Hydroxyglut_hydro"/>
</dbReference>
<dbReference type="OrthoDB" id="9802991at2"/>
<organism evidence="2 3">
    <name type="scientific">Rhodovastum atsumiense</name>
    <dbReference type="NCBI Taxonomy" id="504468"/>
    <lineage>
        <taxon>Bacteria</taxon>
        <taxon>Pseudomonadati</taxon>
        <taxon>Pseudomonadota</taxon>
        <taxon>Alphaproteobacteria</taxon>
        <taxon>Acetobacterales</taxon>
        <taxon>Acetobacteraceae</taxon>
        <taxon>Rhodovastum</taxon>
    </lineage>
</organism>
<dbReference type="SMART" id="SM00849">
    <property type="entry name" value="Lactamase_B"/>
    <property type="match status" value="1"/>
</dbReference>